<comment type="similarity">
    <text evidence="5">Belongs to the DapA family.</text>
</comment>
<dbReference type="Pfam" id="PF00701">
    <property type="entry name" value="DHDPS"/>
    <property type="match status" value="1"/>
</dbReference>
<dbReference type="InterPro" id="IPR013785">
    <property type="entry name" value="Aldolase_TIM"/>
</dbReference>
<feature type="binding site" evidence="7">
    <location>
        <position position="209"/>
    </location>
    <ligand>
        <name>pyruvate</name>
        <dbReference type="ChEBI" id="CHEBI:15361"/>
    </ligand>
</feature>
<dbReference type="PANTHER" id="PTHR12128">
    <property type="entry name" value="DIHYDRODIPICOLINATE SYNTHASE"/>
    <property type="match status" value="1"/>
</dbReference>
<name>A0A5D4HBY3_9SPHI</name>
<dbReference type="PANTHER" id="PTHR12128:SF21">
    <property type="entry name" value="N-ACETYLNEURAMINATE LYASE"/>
    <property type="match status" value="1"/>
</dbReference>
<dbReference type="Gene3D" id="3.20.20.70">
    <property type="entry name" value="Aldolase class I"/>
    <property type="match status" value="1"/>
</dbReference>
<proteinExistence type="inferred from homology"/>
<keyword evidence="3 5" id="KW-0456">Lyase</keyword>
<evidence type="ECO:0000313" key="9">
    <source>
        <dbReference type="Proteomes" id="UP000322362"/>
    </source>
</evidence>
<dbReference type="InterPro" id="IPR002220">
    <property type="entry name" value="DapA-like"/>
</dbReference>
<keyword evidence="2" id="KW-0963">Cytoplasm</keyword>
<dbReference type="PRINTS" id="PR00146">
    <property type="entry name" value="DHPICSNTHASE"/>
</dbReference>
<dbReference type="PIRSF" id="PIRSF001365">
    <property type="entry name" value="DHDPS"/>
    <property type="match status" value="1"/>
</dbReference>
<dbReference type="SUPFAM" id="SSF51569">
    <property type="entry name" value="Aldolase"/>
    <property type="match status" value="1"/>
</dbReference>
<gene>
    <name evidence="8" type="ORF">FXV77_04795</name>
</gene>
<evidence type="ECO:0000256" key="5">
    <source>
        <dbReference type="PIRNR" id="PIRNR001365"/>
    </source>
</evidence>
<keyword evidence="9" id="KW-1185">Reference proteome</keyword>
<keyword evidence="4" id="KW-0119">Carbohydrate metabolism</keyword>
<evidence type="ECO:0000256" key="4">
    <source>
        <dbReference type="ARBA" id="ARBA00023277"/>
    </source>
</evidence>
<organism evidence="8 9">
    <name type="scientific">Sphingobacterium phlebotomi</name>
    <dbReference type="NCBI Taxonomy" id="2605433"/>
    <lineage>
        <taxon>Bacteria</taxon>
        <taxon>Pseudomonadati</taxon>
        <taxon>Bacteroidota</taxon>
        <taxon>Sphingobacteriia</taxon>
        <taxon>Sphingobacteriales</taxon>
        <taxon>Sphingobacteriaceae</taxon>
        <taxon>Sphingobacterium</taxon>
    </lineage>
</organism>
<dbReference type="RefSeq" id="WP_148918072.1">
    <property type="nucleotide sequence ID" value="NZ_VTAV01000002.1"/>
</dbReference>
<sequence length="309" mass="33887">MNKVKGLIAATFAAYKKDGNIDLDAIPPYVEYLIEQQVSGVFVCGTNGEGPNLTTEERMAITEKYIACVAGRILVFVHVGHSSITEAKRLAAHAQEHGADYISSVSAFYFKPSSVANLVDCMAEIASAAPKLPFFYYHIPALTGIQIDMIQFLQLAEQKIPNLAGIKYTAATMQEYQACLHYKSGKFDILFGYDELLLPALAVGAKGAIGSTYNYAAKLYAQVVAYFEEGKLDEAEKLHFEAVQMVQLLVKYGPIPTQRAIMKKLGLDLGIPRLPLVALSKEQEQNLYADLSDTAFLSRVKSCSFVKSC</sequence>
<evidence type="ECO:0000256" key="6">
    <source>
        <dbReference type="PIRSR" id="PIRSR001365-1"/>
    </source>
</evidence>
<reference evidence="8 9" key="1">
    <citation type="submission" date="2019-08" db="EMBL/GenBank/DDBJ databases">
        <title>Phlebobacter frassis gen. nov. sp. nov., a new member of family Sphingobacteriaceae isolated from sand fly rearing media.</title>
        <authorList>
            <person name="Kakumanu M.L."/>
            <person name="Marayati B.F."/>
            <person name="Wada-Katsumata A."/>
            <person name="Wasserberg G."/>
            <person name="Schal C."/>
            <person name="Apperson C.S."/>
            <person name="Ponnusamy L."/>
        </authorList>
    </citation>
    <scope>NUCLEOTIDE SEQUENCE [LARGE SCALE GENOMIC DNA]</scope>
    <source>
        <strain evidence="8 9">SSI9</strain>
    </source>
</reference>
<feature type="active site" description="Proton donor/acceptor" evidence="6">
    <location>
        <position position="137"/>
    </location>
</feature>
<comment type="caution">
    <text evidence="8">The sequence shown here is derived from an EMBL/GenBank/DDBJ whole genome shotgun (WGS) entry which is preliminary data.</text>
</comment>
<dbReference type="SMART" id="SM01130">
    <property type="entry name" value="DHDPS"/>
    <property type="match status" value="1"/>
</dbReference>
<evidence type="ECO:0000256" key="3">
    <source>
        <dbReference type="ARBA" id="ARBA00023239"/>
    </source>
</evidence>
<dbReference type="GO" id="GO:0005737">
    <property type="term" value="C:cytoplasm"/>
    <property type="evidence" value="ECO:0007669"/>
    <property type="project" value="UniProtKB-SubCell"/>
</dbReference>
<dbReference type="EMBL" id="VTAV01000002">
    <property type="protein sequence ID" value="TYR37329.1"/>
    <property type="molecule type" value="Genomic_DNA"/>
</dbReference>
<comment type="subcellular location">
    <subcellularLocation>
        <location evidence="1">Cytoplasm</location>
    </subcellularLocation>
</comment>
<dbReference type="GO" id="GO:0016829">
    <property type="term" value="F:lyase activity"/>
    <property type="evidence" value="ECO:0007669"/>
    <property type="project" value="UniProtKB-KW"/>
</dbReference>
<dbReference type="AlphaFoldDB" id="A0A5D4HBY3"/>
<evidence type="ECO:0000256" key="1">
    <source>
        <dbReference type="ARBA" id="ARBA00004496"/>
    </source>
</evidence>
<evidence type="ECO:0000256" key="7">
    <source>
        <dbReference type="PIRSR" id="PIRSR001365-2"/>
    </source>
</evidence>
<dbReference type="Proteomes" id="UP000322362">
    <property type="component" value="Unassembled WGS sequence"/>
</dbReference>
<protein>
    <submittedName>
        <fullName evidence="8">N-acetylneuraminate lyase</fullName>
    </submittedName>
</protein>
<accession>A0A5D4HBY3</accession>
<feature type="active site" description="Schiff-base intermediate with substrate" evidence="6">
    <location>
        <position position="167"/>
    </location>
</feature>
<evidence type="ECO:0000256" key="2">
    <source>
        <dbReference type="ARBA" id="ARBA00022490"/>
    </source>
</evidence>
<evidence type="ECO:0000313" key="8">
    <source>
        <dbReference type="EMBL" id="TYR37329.1"/>
    </source>
</evidence>